<dbReference type="InterPro" id="IPR005754">
    <property type="entry name" value="Sortase"/>
</dbReference>
<keyword evidence="2" id="KW-0812">Transmembrane</keyword>
<reference evidence="3" key="2">
    <citation type="journal article" date="2021" name="Microbiome">
        <title>Successional dynamics and alternative stable states in a saline activated sludge microbial community over 9 years.</title>
        <authorList>
            <person name="Wang Y."/>
            <person name="Ye J."/>
            <person name="Ju F."/>
            <person name="Liu L."/>
            <person name="Boyd J.A."/>
            <person name="Deng Y."/>
            <person name="Parks D.H."/>
            <person name="Jiang X."/>
            <person name="Yin X."/>
            <person name="Woodcroft B.J."/>
            <person name="Tyson G.W."/>
            <person name="Hugenholtz P."/>
            <person name="Polz M.F."/>
            <person name="Zhang T."/>
        </authorList>
    </citation>
    <scope>NUCLEOTIDE SEQUENCE</scope>
    <source>
        <strain evidence="3">HKST-UBA14</strain>
    </source>
</reference>
<dbReference type="AlphaFoldDB" id="A0A955L4H5"/>
<gene>
    <name evidence="3" type="ORF">KC909_00800</name>
</gene>
<evidence type="ECO:0000313" key="3">
    <source>
        <dbReference type="EMBL" id="MCA9382879.1"/>
    </source>
</evidence>
<dbReference type="SUPFAM" id="SSF63817">
    <property type="entry name" value="Sortase"/>
    <property type="match status" value="1"/>
</dbReference>
<keyword evidence="2" id="KW-0472">Membrane</keyword>
<dbReference type="Gene3D" id="2.40.260.10">
    <property type="entry name" value="Sortase"/>
    <property type="match status" value="1"/>
</dbReference>
<dbReference type="InterPro" id="IPR023365">
    <property type="entry name" value="Sortase_dom-sf"/>
</dbReference>
<sequence>MKKLNIILKISFGFALVSFMFFALSLLEVKTKAQIFAPNTFVPSEGLKEEKEAKSILDSLAEPYLSDANSTKTFSEFTEDSIDPNGFYLRIDKIDLFKAIVQDVDPRYKDEYVESWNKGVSHGKFTATPDQIGITYLFSHAVSNSRNALDENAWFTHMDDLTEGDEVIIYYKGTKYTYEVSEIHIVTPEATGFYTGVAPVQKVRMQFCGPPTGSLASRTLVDALLISEEVIL</sequence>
<dbReference type="GO" id="GO:0016787">
    <property type="term" value="F:hydrolase activity"/>
    <property type="evidence" value="ECO:0007669"/>
    <property type="project" value="UniProtKB-KW"/>
</dbReference>
<organism evidence="3 4">
    <name type="scientific">Candidatus Dojkabacteria bacterium</name>
    <dbReference type="NCBI Taxonomy" id="2099670"/>
    <lineage>
        <taxon>Bacteria</taxon>
        <taxon>Candidatus Dojkabacteria</taxon>
    </lineage>
</organism>
<feature type="transmembrane region" description="Helical" evidence="2">
    <location>
        <begin position="6"/>
        <end position="27"/>
    </location>
</feature>
<evidence type="ECO:0000313" key="4">
    <source>
        <dbReference type="Proteomes" id="UP000783287"/>
    </source>
</evidence>
<accession>A0A955L4H5</accession>
<dbReference type="Proteomes" id="UP000783287">
    <property type="component" value="Unassembled WGS sequence"/>
</dbReference>
<keyword evidence="1" id="KW-0378">Hydrolase</keyword>
<dbReference type="Pfam" id="PF04203">
    <property type="entry name" value="Sortase"/>
    <property type="match status" value="1"/>
</dbReference>
<reference evidence="3" key="1">
    <citation type="submission" date="2020-04" db="EMBL/GenBank/DDBJ databases">
        <authorList>
            <person name="Zhang T."/>
        </authorList>
    </citation>
    <scope>NUCLEOTIDE SEQUENCE</scope>
    <source>
        <strain evidence="3">HKST-UBA14</strain>
    </source>
</reference>
<comment type="caution">
    <text evidence="3">The sequence shown here is derived from an EMBL/GenBank/DDBJ whole genome shotgun (WGS) entry which is preliminary data.</text>
</comment>
<dbReference type="EMBL" id="JAGQLK010000010">
    <property type="protein sequence ID" value="MCA9382879.1"/>
    <property type="molecule type" value="Genomic_DNA"/>
</dbReference>
<protein>
    <submittedName>
        <fullName evidence="3">Sortase</fullName>
    </submittedName>
</protein>
<keyword evidence="2" id="KW-1133">Transmembrane helix</keyword>
<evidence type="ECO:0000256" key="2">
    <source>
        <dbReference type="SAM" id="Phobius"/>
    </source>
</evidence>
<name>A0A955L4H5_9BACT</name>
<evidence type="ECO:0000256" key="1">
    <source>
        <dbReference type="ARBA" id="ARBA00022801"/>
    </source>
</evidence>
<proteinExistence type="predicted"/>